<dbReference type="UniPathway" id="UPA00219"/>
<evidence type="ECO:0000256" key="6">
    <source>
        <dbReference type="ARBA" id="ARBA00022984"/>
    </source>
</evidence>
<dbReference type="GO" id="GO:0009252">
    <property type="term" value="P:peptidoglycan biosynthetic process"/>
    <property type="evidence" value="ECO:0007669"/>
    <property type="project" value="UniProtKB-UniRule"/>
</dbReference>
<dbReference type="EC" id="2.4.1.227" evidence="10"/>
<keyword evidence="5 10" id="KW-0133">Cell shape</keyword>
<reference evidence="13 14" key="1">
    <citation type="submission" date="2019-08" db="EMBL/GenBank/DDBJ databases">
        <title>In-depth cultivation of the pig gut microbiome towards novel bacterial diversity and tailored functional studies.</title>
        <authorList>
            <person name="Wylensek D."/>
            <person name="Hitch T.C.A."/>
            <person name="Clavel T."/>
        </authorList>
    </citation>
    <scope>NUCLEOTIDE SEQUENCE [LARGE SCALE GENOMIC DNA]</scope>
    <source>
        <strain evidence="13 14">LKV-178-WT-2G</strain>
    </source>
</reference>
<dbReference type="SUPFAM" id="SSF53756">
    <property type="entry name" value="UDP-Glycosyltransferase/glycogen phosphorylase"/>
    <property type="match status" value="1"/>
</dbReference>
<comment type="function">
    <text evidence="10">Cell wall formation. Catalyzes the transfer of a GlcNAc subunit on undecaprenyl-pyrophosphoryl-MurNAc-pentapeptide (lipid intermediate I) to form undecaprenyl-pyrophosphoryl-MurNAc-(pentapeptide)GlcNAc (lipid intermediate II).</text>
</comment>
<evidence type="ECO:0000256" key="1">
    <source>
        <dbReference type="ARBA" id="ARBA00022475"/>
    </source>
</evidence>
<dbReference type="InterPro" id="IPR007235">
    <property type="entry name" value="Glyco_trans_28_C"/>
</dbReference>
<keyword evidence="4 10" id="KW-0808">Transferase</keyword>
<dbReference type="CDD" id="cd03785">
    <property type="entry name" value="GT28_MurG"/>
    <property type="match status" value="1"/>
</dbReference>
<organism evidence="13 14">
    <name type="scientific">Floccifex porci</name>
    <dbReference type="NCBI Taxonomy" id="2606629"/>
    <lineage>
        <taxon>Bacteria</taxon>
        <taxon>Bacillati</taxon>
        <taxon>Bacillota</taxon>
        <taxon>Erysipelotrichia</taxon>
        <taxon>Erysipelotrichales</taxon>
        <taxon>Erysipelotrichaceae</taxon>
        <taxon>Floccifex</taxon>
    </lineage>
</organism>
<dbReference type="InterPro" id="IPR006009">
    <property type="entry name" value="GlcNAc_MurG"/>
</dbReference>
<comment type="similarity">
    <text evidence="10">Belongs to the glycosyltransferase 28 family. MurG subfamily.</text>
</comment>
<comment type="caution">
    <text evidence="13">The sequence shown here is derived from an EMBL/GenBank/DDBJ whole genome shotgun (WGS) entry which is preliminary data.</text>
</comment>
<dbReference type="EMBL" id="VUMM01000030">
    <property type="protein sequence ID" value="MSS02381.1"/>
    <property type="molecule type" value="Genomic_DNA"/>
</dbReference>
<evidence type="ECO:0000256" key="7">
    <source>
        <dbReference type="ARBA" id="ARBA00023136"/>
    </source>
</evidence>
<dbReference type="InterPro" id="IPR004276">
    <property type="entry name" value="GlycoTrans_28_N"/>
</dbReference>
<feature type="binding site" evidence="10">
    <location>
        <begin position="10"/>
        <end position="12"/>
    </location>
    <ligand>
        <name>UDP-N-acetyl-alpha-D-glucosamine</name>
        <dbReference type="ChEBI" id="CHEBI:57705"/>
    </ligand>
</feature>
<keyword evidence="1 10" id="KW-1003">Cell membrane</keyword>
<gene>
    <name evidence="10 13" type="primary">murG</name>
    <name evidence="13" type="ORF">FYJ50_09825</name>
</gene>
<feature type="domain" description="Glycosyl transferase family 28 C-terminal" evidence="12">
    <location>
        <begin position="188"/>
        <end position="344"/>
    </location>
</feature>
<keyword evidence="14" id="KW-1185">Reference proteome</keyword>
<evidence type="ECO:0000256" key="5">
    <source>
        <dbReference type="ARBA" id="ARBA00022960"/>
    </source>
</evidence>
<comment type="catalytic activity">
    <reaction evidence="10">
        <text>di-trans,octa-cis-undecaprenyl diphospho-N-acetyl-alpha-D-muramoyl-L-alanyl-D-glutamyl-meso-2,6-diaminopimeloyl-D-alanyl-D-alanine + UDP-N-acetyl-alpha-D-glucosamine = di-trans,octa-cis-undecaprenyl diphospho-[N-acetyl-alpha-D-glucosaminyl-(1-&gt;4)]-N-acetyl-alpha-D-muramoyl-L-alanyl-D-glutamyl-meso-2,6-diaminopimeloyl-D-alanyl-D-alanine + UDP + H(+)</text>
        <dbReference type="Rhea" id="RHEA:31227"/>
        <dbReference type="ChEBI" id="CHEBI:15378"/>
        <dbReference type="ChEBI" id="CHEBI:57705"/>
        <dbReference type="ChEBI" id="CHEBI:58223"/>
        <dbReference type="ChEBI" id="CHEBI:61387"/>
        <dbReference type="ChEBI" id="CHEBI:61388"/>
        <dbReference type="EC" id="2.4.1.227"/>
    </reaction>
</comment>
<dbReference type="GO" id="GO:0005975">
    <property type="term" value="P:carbohydrate metabolic process"/>
    <property type="evidence" value="ECO:0007669"/>
    <property type="project" value="InterPro"/>
</dbReference>
<feature type="domain" description="Glycosyltransferase family 28 N-terminal" evidence="11">
    <location>
        <begin position="3"/>
        <end position="141"/>
    </location>
</feature>
<evidence type="ECO:0000313" key="13">
    <source>
        <dbReference type="EMBL" id="MSS02381.1"/>
    </source>
</evidence>
<comment type="subcellular location">
    <subcellularLocation>
        <location evidence="10">Cell membrane</location>
        <topology evidence="10">Peripheral membrane protein</topology>
        <orientation evidence="10">Cytoplasmic side</orientation>
    </subcellularLocation>
</comment>
<keyword evidence="7 10" id="KW-0472">Membrane</keyword>
<dbReference type="Pfam" id="PF04101">
    <property type="entry name" value="Glyco_tran_28_C"/>
    <property type="match status" value="1"/>
</dbReference>
<evidence type="ECO:0000256" key="4">
    <source>
        <dbReference type="ARBA" id="ARBA00022679"/>
    </source>
</evidence>
<keyword evidence="8 10" id="KW-0131">Cell cycle</keyword>
<comment type="pathway">
    <text evidence="10">Cell wall biogenesis; peptidoglycan biosynthesis.</text>
</comment>
<name>A0A7X2N4N3_9FIRM</name>
<keyword evidence="9 10" id="KW-0961">Cell wall biogenesis/degradation</keyword>
<dbReference type="Pfam" id="PF03033">
    <property type="entry name" value="Glyco_transf_28"/>
    <property type="match status" value="1"/>
</dbReference>
<dbReference type="RefSeq" id="WP_154461528.1">
    <property type="nucleotide sequence ID" value="NZ_VUMM01000030.1"/>
</dbReference>
<evidence type="ECO:0000256" key="10">
    <source>
        <dbReference type="HAMAP-Rule" id="MF_00033"/>
    </source>
</evidence>
<sequence>MKICLVTGGTGGHIYPALALADKWKQLYPESEILFIGNDDRMEAELIPSYGYSFQSLHTSGLVGNVFSKLKAVGQLFLAYQKAKSYLKEFKPDLVMGFGGYVSAPVILAASHYSIPVVIHEQNSIVGKSNQLVMNKVNQIFTCYEKCKEVFPEEKISLLGNPRATLAIESKFDLEYFKSLHLDENKKTILIMMGSLGSSSINKLMKESLKGSFDRLQFLYVCGKNNEDDMSELENENIHVVNYVDTLRIYAHVDGLICRAGATTIAELTALGIPSILIPSPYVAENHQYYNAKELVDKHAAYMIEEKDLNSKALQSKIQSLFCDEKEMEIVSECAKKLGKPKAAYDIIQACQKLVG</sequence>
<dbReference type="GO" id="GO:0008360">
    <property type="term" value="P:regulation of cell shape"/>
    <property type="evidence" value="ECO:0007669"/>
    <property type="project" value="UniProtKB-KW"/>
</dbReference>
<evidence type="ECO:0000256" key="8">
    <source>
        <dbReference type="ARBA" id="ARBA00023306"/>
    </source>
</evidence>
<feature type="binding site" evidence="10">
    <location>
        <position position="123"/>
    </location>
    <ligand>
        <name>UDP-N-acetyl-alpha-D-glucosamine</name>
        <dbReference type="ChEBI" id="CHEBI:57705"/>
    </ligand>
</feature>
<keyword evidence="2 10" id="KW-0132">Cell division</keyword>
<evidence type="ECO:0000256" key="2">
    <source>
        <dbReference type="ARBA" id="ARBA00022618"/>
    </source>
</evidence>
<dbReference type="PANTHER" id="PTHR21015:SF22">
    <property type="entry name" value="GLYCOSYLTRANSFERASE"/>
    <property type="match status" value="1"/>
</dbReference>
<dbReference type="GO" id="GO:0071555">
    <property type="term" value="P:cell wall organization"/>
    <property type="evidence" value="ECO:0007669"/>
    <property type="project" value="UniProtKB-KW"/>
</dbReference>
<proteinExistence type="inferred from homology"/>
<evidence type="ECO:0000256" key="3">
    <source>
        <dbReference type="ARBA" id="ARBA00022676"/>
    </source>
</evidence>
<dbReference type="Gene3D" id="3.40.50.2000">
    <property type="entry name" value="Glycogen Phosphorylase B"/>
    <property type="match status" value="2"/>
</dbReference>
<feature type="binding site" evidence="10">
    <location>
        <position position="195"/>
    </location>
    <ligand>
        <name>UDP-N-acetyl-alpha-D-glucosamine</name>
        <dbReference type="ChEBI" id="CHEBI:57705"/>
    </ligand>
</feature>
<dbReference type="GO" id="GO:0051301">
    <property type="term" value="P:cell division"/>
    <property type="evidence" value="ECO:0007669"/>
    <property type="project" value="UniProtKB-KW"/>
</dbReference>
<dbReference type="AlphaFoldDB" id="A0A7X2N4N3"/>
<accession>A0A7X2N4N3</accession>
<dbReference type="PANTHER" id="PTHR21015">
    <property type="entry name" value="UDP-N-ACETYLGLUCOSAMINE--N-ACETYLMURAMYL-(PENTAPEPTIDE) PYROPHOSPHORYL-UNDECAPRENOL N-ACETYLGLUCOSAMINE TRANSFERASE 1"/>
    <property type="match status" value="1"/>
</dbReference>
<evidence type="ECO:0000259" key="11">
    <source>
        <dbReference type="Pfam" id="PF03033"/>
    </source>
</evidence>
<dbReference type="HAMAP" id="MF_00033">
    <property type="entry name" value="MurG"/>
    <property type="match status" value="1"/>
</dbReference>
<protein>
    <recommendedName>
        <fullName evidence="10">UDP-N-acetylglucosamine--N-acetylmuramyl-(pentapeptide) pyrophosphoryl-undecaprenol N-acetylglucosamine transferase</fullName>
        <ecNumber evidence="10">2.4.1.227</ecNumber>
    </recommendedName>
    <alternativeName>
        <fullName evidence="10">Undecaprenyl-PP-MurNAc-pentapeptide-UDPGlcNAc GlcNAc transferase</fullName>
    </alternativeName>
</protein>
<dbReference type="Proteomes" id="UP000470082">
    <property type="component" value="Unassembled WGS sequence"/>
</dbReference>
<evidence type="ECO:0000313" key="14">
    <source>
        <dbReference type="Proteomes" id="UP000470082"/>
    </source>
</evidence>
<keyword evidence="3 10" id="KW-0328">Glycosyltransferase</keyword>
<evidence type="ECO:0000259" key="12">
    <source>
        <dbReference type="Pfam" id="PF04101"/>
    </source>
</evidence>
<dbReference type="NCBIfam" id="TIGR01133">
    <property type="entry name" value="murG"/>
    <property type="match status" value="1"/>
</dbReference>
<evidence type="ECO:0000256" key="9">
    <source>
        <dbReference type="ARBA" id="ARBA00023316"/>
    </source>
</evidence>
<dbReference type="GO" id="GO:0005886">
    <property type="term" value="C:plasma membrane"/>
    <property type="evidence" value="ECO:0007669"/>
    <property type="project" value="UniProtKB-SubCell"/>
</dbReference>
<comment type="caution">
    <text evidence="10">Lacks conserved residue(s) required for the propagation of feature annotation.</text>
</comment>
<feature type="binding site" evidence="10">
    <location>
        <position position="288"/>
    </location>
    <ligand>
        <name>UDP-N-acetyl-alpha-D-glucosamine</name>
        <dbReference type="ChEBI" id="CHEBI:57705"/>
    </ligand>
</feature>
<dbReference type="GO" id="GO:0050511">
    <property type="term" value="F:undecaprenyldiphospho-muramoylpentapeptide beta-N-acetylglucosaminyltransferase activity"/>
    <property type="evidence" value="ECO:0007669"/>
    <property type="project" value="UniProtKB-UniRule"/>
</dbReference>
<keyword evidence="6 10" id="KW-0573">Peptidoglycan synthesis</keyword>